<dbReference type="Gene3D" id="3.40.50.300">
    <property type="entry name" value="P-loop containing nucleotide triphosphate hydrolases"/>
    <property type="match status" value="1"/>
</dbReference>
<dbReference type="InterPro" id="IPR003593">
    <property type="entry name" value="AAA+_ATPase"/>
</dbReference>
<dbReference type="Pfam" id="PF08352">
    <property type="entry name" value="oligo_HPY"/>
    <property type="match status" value="1"/>
</dbReference>
<dbReference type="EMBL" id="WHNX01000004">
    <property type="protein sequence ID" value="MPW24921.1"/>
    <property type="molecule type" value="Genomic_DNA"/>
</dbReference>
<name>A0A6A7K6F4_9FIRM</name>
<dbReference type="RefSeq" id="WP_152801886.1">
    <property type="nucleotide sequence ID" value="NZ_WHNX01000004.1"/>
</dbReference>
<reference evidence="6 7" key="1">
    <citation type="submission" date="2019-10" db="EMBL/GenBank/DDBJ databases">
        <title>Alkalibaculum tamaniensis sp.nov., a new alkaliphilic acetogen, isolated on methoxylated aromatics from a mud volcano.</title>
        <authorList>
            <person name="Khomyakova M.A."/>
            <person name="Merkel A.Y."/>
            <person name="Bonch-Osmolovskaya E.A."/>
            <person name="Slobodkin A.I."/>
        </authorList>
    </citation>
    <scope>NUCLEOTIDE SEQUENCE [LARGE SCALE GENOMIC DNA]</scope>
    <source>
        <strain evidence="6 7">M08DMB</strain>
    </source>
</reference>
<keyword evidence="7" id="KW-1185">Reference proteome</keyword>
<dbReference type="PROSITE" id="PS50893">
    <property type="entry name" value="ABC_TRANSPORTER_2"/>
    <property type="match status" value="1"/>
</dbReference>
<evidence type="ECO:0000256" key="3">
    <source>
        <dbReference type="ARBA" id="ARBA00022741"/>
    </source>
</evidence>
<dbReference type="Proteomes" id="UP000440004">
    <property type="component" value="Unassembled WGS sequence"/>
</dbReference>
<protein>
    <submittedName>
        <fullName evidence="6">ATP-binding cassette domain-containing protein</fullName>
    </submittedName>
</protein>
<dbReference type="InterPro" id="IPR050319">
    <property type="entry name" value="ABC_transp_ATP-bind"/>
</dbReference>
<organism evidence="6 7">
    <name type="scientific">Alkalibaculum sporogenes</name>
    <dbReference type="NCBI Taxonomy" id="2655001"/>
    <lineage>
        <taxon>Bacteria</taxon>
        <taxon>Bacillati</taxon>
        <taxon>Bacillota</taxon>
        <taxon>Clostridia</taxon>
        <taxon>Eubacteriales</taxon>
        <taxon>Eubacteriaceae</taxon>
        <taxon>Alkalibaculum</taxon>
    </lineage>
</organism>
<keyword evidence="4 6" id="KW-0067">ATP-binding</keyword>
<dbReference type="FunFam" id="3.40.50.300:FF:000016">
    <property type="entry name" value="Oligopeptide ABC transporter ATP-binding component"/>
    <property type="match status" value="1"/>
</dbReference>
<dbReference type="InterPro" id="IPR003439">
    <property type="entry name" value="ABC_transporter-like_ATP-bd"/>
</dbReference>
<dbReference type="Pfam" id="PF00005">
    <property type="entry name" value="ABC_tran"/>
    <property type="match status" value="1"/>
</dbReference>
<evidence type="ECO:0000256" key="1">
    <source>
        <dbReference type="ARBA" id="ARBA00005417"/>
    </source>
</evidence>
<keyword evidence="3" id="KW-0547">Nucleotide-binding</keyword>
<evidence type="ECO:0000259" key="5">
    <source>
        <dbReference type="PROSITE" id="PS50893"/>
    </source>
</evidence>
<dbReference type="SUPFAM" id="SSF52540">
    <property type="entry name" value="P-loop containing nucleoside triphosphate hydrolases"/>
    <property type="match status" value="1"/>
</dbReference>
<dbReference type="AlphaFoldDB" id="A0A6A7K6F4"/>
<dbReference type="GO" id="GO:0015833">
    <property type="term" value="P:peptide transport"/>
    <property type="evidence" value="ECO:0007669"/>
    <property type="project" value="InterPro"/>
</dbReference>
<evidence type="ECO:0000313" key="6">
    <source>
        <dbReference type="EMBL" id="MPW24921.1"/>
    </source>
</evidence>
<dbReference type="GO" id="GO:0016887">
    <property type="term" value="F:ATP hydrolysis activity"/>
    <property type="evidence" value="ECO:0007669"/>
    <property type="project" value="InterPro"/>
</dbReference>
<comment type="caution">
    <text evidence="6">The sequence shown here is derived from an EMBL/GenBank/DDBJ whole genome shotgun (WGS) entry which is preliminary data.</text>
</comment>
<dbReference type="SMART" id="SM00382">
    <property type="entry name" value="AAA"/>
    <property type="match status" value="1"/>
</dbReference>
<dbReference type="GO" id="GO:0005524">
    <property type="term" value="F:ATP binding"/>
    <property type="evidence" value="ECO:0007669"/>
    <property type="project" value="UniProtKB-KW"/>
</dbReference>
<dbReference type="GO" id="GO:0055085">
    <property type="term" value="P:transmembrane transport"/>
    <property type="evidence" value="ECO:0007669"/>
    <property type="project" value="UniProtKB-ARBA"/>
</dbReference>
<evidence type="ECO:0000256" key="2">
    <source>
        <dbReference type="ARBA" id="ARBA00022448"/>
    </source>
</evidence>
<proteinExistence type="inferred from homology"/>
<evidence type="ECO:0000313" key="7">
    <source>
        <dbReference type="Proteomes" id="UP000440004"/>
    </source>
</evidence>
<dbReference type="PROSITE" id="PS00211">
    <property type="entry name" value="ABC_TRANSPORTER_1"/>
    <property type="match status" value="1"/>
</dbReference>
<dbReference type="InterPro" id="IPR013563">
    <property type="entry name" value="Oligopep_ABC_C"/>
</dbReference>
<dbReference type="PANTHER" id="PTHR43776">
    <property type="entry name" value="TRANSPORT ATP-BINDING PROTEIN"/>
    <property type="match status" value="1"/>
</dbReference>
<dbReference type="NCBIfam" id="TIGR01727">
    <property type="entry name" value="oligo_HPY"/>
    <property type="match status" value="1"/>
</dbReference>
<feature type="domain" description="ABC transporter" evidence="5">
    <location>
        <begin position="6"/>
        <end position="252"/>
    </location>
</feature>
<sequence length="322" mass="36564">MDNKLIEIKNLKKYFPVREGIFATNYIKAVDDVSLYINKGETFGLVGESGCGKTTLGRTLLKLCQPTDGQIFYKGEDITFQPMGQYRKKMQIVFQNPYASLNPRMTVYDIIGEPIDIHRLATSKRQRKEMIISLLSQVGLNYESAMAYPHEFSGGQRQRIVIARALAVEPDFIVCDEPVSSLDVSIQAQIINMFERIQEERGITYLFISHDLSIVSHISDRVGVMYLGKIVELTDSKSLYSSPIHPYTQSLLSAIIKVDSKDNKGNKRLLLKGDIPSPLNPPSGCRFRTRCVYEKDICIDQVPELQECRKEHFVACHRVGEF</sequence>
<comment type="similarity">
    <text evidence="1">Belongs to the ABC transporter superfamily.</text>
</comment>
<dbReference type="CDD" id="cd03257">
    <property type="entry name" value="ABC_NikE_OppD_transporters"/>
    <property type="match status" value="1"/>
</dbReference>
<dbReference type="PANTHER" id="PTHR43776:SF7">
    <property type="entry name" value="D,D-DIPEPTIDE TRANSPORT ATP-BINDING PROTEIN DDPF-RELATED"/>
    <property type="match status" value="1"/>
</dbReference>
<dbReference type="InterPro" id="IPR017871">
    <property type="entry name" value="ABC_transporter-like_CS"/>
</dbReference>
<keyword evidence="2" id="KW-0813">Transport</keyword>
<accession>A0A6A7K6F4</accession>
<dbReference type="InterPro" id="IPR027417">
    <property type="entry name" value="P-loop_NTPase"/>
</dbReference>
<gene>
    <name evidence="6" type="ORF">GC105_03835</name>
</gene>
<evidence type="ECO:0000256" key="4">
    <source>
        <dbReference type="ARBA" id="ARBA00022840"/>
    </source>
</evidence>